<dbReference type="Pfam" id="PF00092">
    <property type="entry name" value="VWA"/>
    <property type="match status" value="2"/>
</dbReference>
<dbReference type="eggNOG" id="KOG1217">
    <property type="taxonomic scope" value="Eukaryota"/>
</dbReference>
<dbReference type="Ensembl" id="ENSLOCT00000013646.1">
    <property type="protein sequence ID" value="ENSLOCP00000013617.1"/>
    <property type="gene ID" value="ENSLOCG00000011072.1"/>
</dbReference>
<dbReference type="GO" id="GO:0005581">
    <property type="term" value="C:collagen trimer"/>
    <property type="evidence" value="ECO:0007669"/>
    <property type="project" value="UniProtKB-KW"/>
</dbReference>
<feature type="chain" id="PRO_5004869037" description="Collagen alpha-1(XXVIII) chain" evidence="16">
    <location>
        <begin position="23"/>
        <end position="1173"/>
    </location>
</feature>
<feature type="region of interest" description="Disordered" evidence="15">
    <location>
        <begin position="1016"/>
        <end position="1107"/>
    </location>
</feature>
<keyword evidence="9" id="KW-0722">Serine protease inhibitor</keyword>
<dbReference type="eggNOG" id="KOG3544">
    <property type="taxonomic scope" value="Eukaryota"/>
</dbReference>
<protein>
    <recommendedName>
        <fullName evidence="14">Collagen alpha-1(XXVIII) chain</fullName>
    </recommendedName>
</protein>
<feature type="compositionally biased region" description="Low complexity" evidence="15">
    <location>
        <begin position="717"/>
        <end position="727"/>
    </location>
</feature>
<dbReference type="InterPro" id="IPR008160">
    <property type="entry name" value="Collagen"/>
</dbReference>
<dbReference type="InParanoid" id="W5MZ08"/>
<dbReference type="GO" id="GO:0004867">
    <property type="term" value="F:serine-type endopeptidase inhibitor activity"/>
    <property type="evidence" value="ECO:0007669"/>
    <property type="project" value="UniProtKB-KW"/>
</dbReference>
<dbReference type="PROSITE" id="PS50279">
    <property type="entry name" value="BPTI_KUNITZ_2"/>
    <property type="match status" value="1"/>
</dbReference>
<feature type="domain" description="VWFA" evidence="17">
    <location>
        <begin position="50"/>
        <end position="233"/>
    </location>
</feature>
<dbReference type="CDD" id="cd22628">
    <property type="entry name" value="Kunitz_collagen_alpha1_XXVIII"/>
    <property type="match status" value="1"/>
</dbReference>
<evidence type="ECO:0000256" key="6">
    <source>
        <dbReference type="ARBA" id="ARBA00022737"/>
    </source>
</evidence>
<comment type="similarity">
    <text evidence="13">Belongs to the VWA-containing collagen family.</text>
</comment>
<dbReference type="STRING" id="7918.ENSLOCP00000013617"/>
<keyword evidence="8" id="KW-0130">Cell adhesion</keyword>
<evidence type="ECO:0000256" key="16">
    <source>
        <dbReference type="SAM" id="SignalP"/>
    </source>
</evidence>
<keyword evidence="7" id="KW-0084">Basement membrane</keyword>
<evidence type="ECO:0000256" key="10">
    <source>
        <dbReference type="ARBA" id="ARBA00023119"/>
    </source>
</evidence>
<dbReference type="PRINTS" id="PR00453">
    <property type="entry name" value="VWFADOMAIN"/>
</dbReference>
<evidence type="ECO:0000256" key="3">
    <source>
        <dbReference type="ARBA" id="ARBA00022530"/>
    </source>
</evidence>
<evidence type="ECO:0000256" key="2">
    <source>
        <dbReference type="ARBA" id="ARBA00022525"/>
    </source>
</evidence>
<evidence type="ECO:0000256" key="12">
    <source>
        <dbReference type="ARBA" id="ARBA00058139"/>
    </source>
</evidence>
<dbReference type="Gene3D" id="3.40.50.410">
    <property type="entry name" value="von Willebrand factor, type A domain"/>
    <property type="match status" value="2"/>
</dbReference>
<keyword evidence="10" id="KW-0176">Collagen</keyword>
<dbReference type="PANTHER" id="PTHR37456:SF6">
    <property type="entry name" value="COLLAGEN ALPHA-1(XXIII) CHAIN-LIKE ISOFORM X2"/>
    <property type="match status" value="1"/>
</dbReference>
<dbReference type="GeneTree" id="ENSGT00940000163195"/>
<name>W5MZ08_LEPOC</name>
<evidence type="ECO:0000256" key="4">
    <source>
        <dbReference type="ARBA" id="ARBA00022690"/>
    </source>
</evidence>
<keyword evidence="5 16" id="KW-0732">Signal</keyword>
<dbReference type="FunFam" id="3.40.50.410:FF:000003">
    <property type="entry name" value="Collagen type VI alpha 3 chain"/>
    <property type="match status" value="1"/>
</dbReference>
<dbReference type="InterPro" id="IPR002035">
    <property type="entry name" value="VWF_A"/>
</dbReference>
<dbReference type="Proteomes" id="UP000018468">
    <property type="component" value="Linkage group LG11"/>
</dbReference>
<dbReference type="GO" id="GO:0005604">
    <property type="term" value="C:basement membrane"/>
    <property type="evidence" value="ECO:0007669"/>
    <property type="project" value="UniProtKB-SubCell"/>
</dbReference>
<evidence type="ECO:0000256" key="8">
    <source>
        <dbReference type="ARBA" id="ARBA00022889"/>
    </source>
</evidence>
<reference evidence="20" key="1">
    <citation type="submission" date="2011-12" db="EMBL/GenBank/DDBJ databases">
        <title>The Draft Genome of Lepisosteus oculatus.</title>
        <authorList>
            <consortium name="The Broad Institute Genome Assembly &amp; Analysis Group"/>
            <consortium name="Computational R&amp;D Group"/>
            <consortium name="and Sequencing Platform"/>
            <person name="Di Palma F."/>
            <person name="Alfoldi J."/>
            <person name="Johnson J."/>
            <person name="Berlin A."/>
            <person name="Gnerre S."/>
            <person name="Jaffe D."/>
            <person name="MacCallum I."/>
            <person name="Young S."/>
            <person name="Walker B.J."/>
            <person name="Lander E.S."/>
            <person name="Lindblad-Toh K."/>
        </authorList>
    </citation>
    <scope>NUCLEOTIDE SEQUENCE [LARGE SCALE GENOMIC DNA]</scope>
</reference>
<evidence type="ECO:0000259" key="18">
    <source>
        <dbReference type="PROSITE" id="PS50279"/>
    </source>
</evidence>
<dbReference type="SUPFAM" id="SSF57362">
    <property type="entry name" value="BPTI-like"/>
    <property type="match status" value="1"/>
</dbReference>
<dbReference type="PANTHER" id="PTHR37456">
    <property type="entry name" value="SI:CH211-266K2.1"/>
    <property type="match status" value="1"/>
</dbReference>
<dbReference type="InterPro" id="IPR036465">
    <property type="entry name" value="vWFA_dom_sf"/>
</dbReference>
<dbReference type="GO" id="GO:0007155">
    <property type="term" value="P:cell adhesion"/>
    <property type="evidence" value="ECO:0007669"/>
    <property type="project" value="UniProtKB-KW"/>
</dbReference>
<feature type="compositionally biased region" description="Low complexity" evidence="15">
    <location>
        <begin position="332"/>
        <end position="347"/>
    </location>
</feature>
<keyword evidence="11" id="KW-1015">Disulfide bond</keyword>
<sequence length="1173" mass="121386">NMWRGVSVCLLLLAVVSDTAKSQSRKRKGQRANNLFMKDEVKANMICELDIAFIVDSSESAKLLLFEKQKTFVESLTERIMQLQMPLAWKLKVRLAALQYSSTVKIEHNFRDWQDADVFKSRVSTMAYIGHGTYSSYAITNATQLFDEQTKPNSVRVAILMTDGVDHPRNPDIMGAASVAKDRKIRLFTIGLTDLARESVNNAKLRSIATAPAQQYVHSLTDPLLEEKLFRELSVIANKGCPQPCSCEKGERGPPGGPGKRGDPGYDGSPGEKGSKGEPGINGRTGNEGPEGRPGFRGDKGERGECGAPGTKGERGMEGPPGLRGPRGVQGISGPPGETGPEGSPGPKGDRGPLGASGPPGDAGIGFPGPKGDKGIQGRPGPTGPVGIGEPGLPGPPGPQGIQGNQGPPGEGLPGPKGDRGYEGPRGSPGPSGASLKGEKGDIGPPGLPGPVGFPGMGIQGEKGNQGPAGPPGPRGTPGIGFMGPKGDQGFPGESGVPGERGFGEPGPKGDPGPPGAAGIPGIPGEDGVEGPKGESGLPGPRGPDGAAGKGIPGEKGDKGDRGVRGLPGAQGQQGPTGPKGEPGSIGQIGMPGPPGRGIPGPKGDTGPVGPAGPVGETGIGITGPKGERGLPGPTGSPGPKGEGFPGLLGPRGPPGTPGEIGPEGKGLPGAKGDRGSPGLPGPSGPPGIGQIGPKGSVGQPGLPGLQGIPGEGIQGPKGEPGFQGSPGPRGPPGEGLPGEKGDRGFPGDRGRKGDKGEFGGPGSPGSPGRIGQKGDPGLTREEVIKIIREICGCGVKCRESPLELVFVIDSSESVGPDNFNVVKDFVNALIDRVSVSRDASRIGVVLYSHINVVVASLHQQLSQEEVKAAVRKMTYLGEGTYTGSAIKQANQIFQASRPGVRKVAIVITDGQADKRDSVKLEVVVRESHATNIEMFVIGVVNKSDTLYQEFKNEMNVIASDPDEEHVYLIDDFMTLPALESKLLSRICESEDGSLFSPIPSSILPPGIATTSEVFRETERTDTPRFNGDYNRVYKEPAPPGKSVLTTAPEGPGPVNASRTEQIHSRKELPVPSFDSETSIAAASGPHTPTQKPYSPETGWLPAPPPLPLERESFLSDRGCDEHLDPGPCREYVVKWYYDSTANACAQFWYGGCQGNRNRFDTEDSCRNTCVRR</sequence>
<evidence type="ECO:0000256" key="7">
    <source>
        <dbReference type="ARBA" id="ARBA00022869"/>
    </source>
</evidence>
<dbReference type="Gene3D" id="4.10.410.10">
    <property type="entry name" value="Pancreatic trypsin inhibitor Kunitz domain"/>
    <property type="match status" value="1"/>
</dbReference>
<feature type="domain" description="VWFA" evidence="17">
    <location>
        <begin position="804"/>
        <end position="987"/>
    </location>
</feature>
<feature type="compositionally biased region" description="Low complexity" evidence="15">
    <location>
        <begin position="694"/>
        <end position="707"/>
    </location>
</feature>
<dbReference type="PROSITE" id="PS50234">
    <property type="entry name" value="VWFA"/>
    <property type="match status" value="2"/>
</dbReference>
<keyword evidence="4" id="KW-0646">Protease inhibitor</keyword>
<evidence type="ECO:0000256" key="1">
    <source>
        <dbReference type="ARBA" id="ARBA00004302"/>
    </source>
</evidence>
<reference evidence="19" key="3">
    <citation type="submission" date="2025-09" db="UniProtKB">
        <authorList>
            <consortium name="Ensembl"/>
        </authorList>
    </citation>
    <scope>IDENTIFICATION</scope>
</reference>
<feature type="compositionally biased region" description="Low complexity" evidence="15">
    <location>
        <begin position="567"/>
        <end position="591"/>
    </location>
</feature>
<comment type="function">
    <text evidence="12">May act as a cell-binding protein.</text>
</comment>
<feature type="compositionally biased region" description="Basic and acidic residues" evidence="15">
    <location>
        <begin position="553"/>
        <end position="564"/>
    </location>
</feature>
<dbReference type="OMA" id="RICEPED"/>
<feature type="compositionally biased region" description="Basic and acidic residues" evidence="15">
    <location>
        <begin position="290"/>
        <end position="305"/>
    </location>
</feature>
<evidence type="ECO:0000256" key="11">
    <source>
        <dbReference type="ARBA" id="ARBA00023157"/>
    </source>
</evidence>
<feature type="compositionally biased region" description="Low complexity" evidence="15">
    <location>
        <begin position="517"/>
        <end position="526"/>
    </location>
</feature>
<evidence type="ECO:0000259" key="17">
    <source>
        <dbReference type="PROSITE" id="PS50234"/>
    </source>
</evidence>
<feature type="signal peptide" evidence="16">
    <location>
        <begin position="1"/>
        <end position="22"/>
    </location>
</feature>
<dbReference type="PROSITE" id="PS00280">
    <property type="entry name" value="BPTI_KUNITZ_1"/>
    <property type="match status" value="1"/>
</dbReference>
<keyword evidence="20" id="KW-1185">Reference proteome</keyword>
<dbReference type="AlphaFoldDB" id="W5MZ08"/>
<reference evidence="19" key="2">
    <citation type="submission" date="2025-08" db="UniProtKB">
        <authorList>
            <consortium name="Ensembl"/>
        </authorList>
    </citation>
    <scope>IDENTIFICATION</scope>
</reference>
<proteinExistence type="inferred from homology"/>
<organism evidence="19 20">
    <name type="scientific">Lepisosteus oculatus</name>
    <name type="common">Spotted gar</name>
    <dbReference type="NCBI Taxonomy" id="7918"/>
    <lineage>
        <taxon>Eukaryota</taxon>
        <taxon>Metazoa</taxon>
        <taxon>Chordata</taxon>
        <taxon>Craniata</taxon>
        <taxon>Vertebrata</taxon>
        <taxon>Euteleostomi</taxon>
        <taxon>Actinopterygii</taxon>
        <taxon>Neopterygii</taxon>
        <taxon>Holostei</taxon>
        <taxon>Semionotiformes</taxon>
        <taxon>Lepisosteidae</taxon>
        <taxon>Lepisosteus</taxon>
    </lineage>
</organism>
<dbReference type="EMBL" id="AHAT01004624">
    <property type="status" value="NOT_ANNOTATED_CDS"/>
    <property type="molecule type" value="Genomic_DNA"/>
</dbReference>
<dbReference type="InterPro" id="IPR002223">
    <property type="entry name" value="Kunitz_BPTI"/>
</dbReference>
<feature type="compositionally biased region" description="Polar residues" evidence="15">
    <location>
        <begin position="1075"/>
        <end position="1093"/>
    </location>
</feature>
<dbReference type="InterPro" id="IPR050938">
    <property type="entry name" value="Collagen_Structural_Proteins"/>
</dbReference>
<dbReference type="SMART" id="SM00131">
    <property type="entry name" value="KU"/>
    <property type="match status" value="1"/>
</dbReference>
<dbReference type="FunFam" id="3.40.50.410:FF:000051">
    <property type="entry name" value="Collagen type XXVIII alpha 1 chain"/>
    <property type="match status" value="1"/>
</dbReference>
<keyword evidence="2" id="KW-0964">Secreted</keyword>
<evidence type="ECO:0000256" key="15">
    <source>
        <dbReference type="SAM" id="MobiDB-lite"/>
    </source>
</evidence>
<dbReference type="InterPro" id="IPR036880">
    <property type="entry name" value="Kunitz_BPTI_sf"/>
</dbReference>
<accession>W5MZ08</accession>
<dbReference type="CDD" id="cd01450">
    <property type="entry name" value="vWFA_subfamily_ECM"/>
    <property type="match status" value="1"/>
</dbReference>
<dbReference type="Pfam" id="PF00014">
    <property type="entry name" value="Kunitz_BPTI"/>
    <property type="match status" value="1"/>
</dbReference>
<evidence type="ECO:0000256" key="13">
    <source>
        <dbReference type="ARBA" id="ARBA00061466"/>
    </source>
</evidence>
<evidence type="ECO:0000313" key="19">
    <source>
        <dbReference type="Ensembl" id="ENSLOCP00000013617.1"/>
    </source>
</evidence>
<keyword evidence="6" id="KW-0677">Repeat</keyword>
<evidence type="ECO:0000256" key="14">
    <source>
        <dbReference type="ARBA" id="ARBA00070674"/>
    </source>
</evidence>
<feature type="domain" description="BPTI/Kunitz inhibitor" evidence="18">
    <location>
        <begin position="1120"/>
        <end position="1170"/>
    </location>
</feature>
<dbReference type="SUPFAM" id="SSF53300">
    <property type="entry name" value="vWA-like"/>
    <property type="match status" value="2"/>
</dbReference>
<dbReference type="InterPro" id="IPR020901">
    <property type="entry name" value="Prtase_inh_Kunz-CS"/>
</dbReference>
<dbReference type="SMART" id="SM00327">
    <property type="entry name" value="VWA"/>
    <property type="match status" value="2"/>
</dbReference>
<dbReference type="Pfam" id="PF01391">
    <property type="entry name" value="Collagen"/>
    <property type="match status" value="2"/>
</dbReference>
<dbReference type="Bgee" id="ENSLOCG00000011072">
    <property type="expression patterns" value="Expressed in camera-type eye and 11 other cell types or tissues"/>
</dbReference>
<keyword evidence="3" id="KW-0272">Extracellular matrix</keyword>
<feature type="compositionally biased region" description="Low complexity" evidence="15">
    <location>
        <begin position="425"/>
        <end position="435"/>
    </location>
</feature>
<dbReference type="PRINTS" id="PR00759">
    <property type="entry name" value="BASICPTASE"/>
</dbReference>
<feature type="region of interest" description="Disordered" evidence="15">
    <location>
        <begin position="241"/>
        <end position="778"/>
    </location>
</feature>
<evidence type="ECO:0000313" key="20">
    <source>
        <dbReference type="Proteomes" id="UP000018468"/>
    </source>
</evidence>
<comment type="subcellular location">
    <subcellularLocation>
        <location evidence="1">Secreted</location>
        <location evidence="1">Extracellular space</location>
        <location evidence="1">Extracellular matrix</location>
        <location evidence="1">Basement membrane</location>
    </subcellularLocation>
</comment>
<evidence type="ECO:0000256" key="5">
    <source>
        <dbReference type="ARBA" id="ARBA00022729"/>
    </source>
</evidence>
<evidence type="ECO:0000256" key="9">
    <source>
        <dbReference type="ARBA" id="ARBA00022900"/>
    </source>
</evidence>
<feature type="compositionally biased region" description="Basic and acidic residues" evidence="15">
    <location>
        <begin position="738"/>
        <end position="758"/>
    </location>
</feature>
<dbReference type="FunFam" id="4.10.410.10:FF:000020">
    <property type="entry name" value="Collagen, type VI, alpha 3"/>
    <property type="match status" value="1"/>
</dbReference>